<gene>
    <name evidence="1" type="ORF">FM038_011075</name>
</gene>
<dbReference type="Proteomes" id="UP000316416">
    <property type="component" value="Chromosome"/>
</dbReference>
<dbReference type="RefSeq" id="WP_142871218.1">
    <property type="nucleotide sequence ID" value="NZ_CP045503.2"/>
</dbReference>
<organism evidence="1 2">
    <name type="scientific">Shewanella eurypsychrophilus</name>
    <dbReference type="NCBI Taxonomy" id="2593656"/>
    <lineage>
        <taxon>Bacteria</taxon>
        <taxon>Pseudomonadati</taxon>
        <taxon>Pseudomonadota</taxon>
        <taxon>Gammaproteobacteria</taxon>
        <taxon>Alteromonadales</taxon>
        <taxon>Shewanellaceae</taxon>
        <taxon>Shewanella</taxon>
    </lineage>
</organism>
<evidence type="ECO:0008006" key="3">
    <source>
        <dbReference type="Google" id="ProtNLM"/>
    </source>
</evidence>
<evidence type="ECO:0000313" key="2">
    <source>
        <dbReference type="Proteomes" id="UP000316416"/>
    </source>
</evidence>
<evidence type="ECO:0000313" key="1">
    <source>
        <dbReference type="EMBL" id="QPG57939.1"/>
    </source>
</evidence>
<protein>
    <recommendedName>
        <fullName evidence="3">DUF4402 domain-containing protein</fullName>
    </recommendedName>
</protein>
<name>A0ABX6V7G6_9GAMM</name>
<keyword evidence="2" id="KW-1185">Reference proteome</keyword>
<sequence length="139" mass="15384">MLNAFVLASVMGQASINLVQPILIIEKSTINFGDVQNYPNSTCTLSLFERQGSGCLASEWRSGTFHLSGLANKRVTIELVALKHEKYSFTPFLSNGLQSQTYDLKTGELDIDIGAELTLNTLLESGIYNINYLIEVVYE</sequence>
<reference evidence="1" key="1">
    <citation type="submission" date="2021-07" db="EMBL/GenBank/DDBJ databases">
        <title>Shewanella sp. YLB-07 whole genome sequence.</title>
        <authorList>
            <person name="Yu L."/>
        </authorList>
    </citation>
    <scope>NUCLEOTIDE SEQUENCE</scope>
    <source>
        <strain evidence="1">YLB-08</strain>
    </source>
</reference>
<accession>A0ABX6V7G6</accession>
<dbReference type="EMBL" id="CP045503">
    <property type="protein sequence ID" value="QPG57939.1"/>
    <property type="molecule type" value="Genomic_DNA"/>
</dbReference>
<proteinExistence type="predicted"/>